<feature type="region of interest" description="Disordered" evidence="1">
    <location>
        <begin position="1"/>
        <end position="28"/>
    </location>
</feature>
<comment type="caution">
    <text evidence="3">The sequence shown here is derived from an EMBL/GenBank/DDBJ whole genome shotgun (WGS) entry which is preliminary data.</text>
</comment>
<dbReference type="EMBL" id="JAANYQ010000011">
    <property type="protein sequence ID" value="KAF4121941.1"/>
    <property type="molecule type" value="Genomic_DNA"/>
</dbReference>
<dbReference type="GeneID" id="55968011"/>
<dbReference type="OrthoDB" id="417450at2759"/>
<sequence>MSRFSWSRGGSLSPYSSMSGGVPNVTDEDYSYITSQDIDAPTTDSYYDQRPPSPQPVSDDVLLIKNRGVTYPAHFPKRSLADGKVLVQDVAERIVLMMGLPNRVTSSIKLLYKGKKMSDPGAPVWRYGVKNKSEIMAIVPDGALDNSGSPSTEEVVDVAPGLTKSQRRRKNKKKDKPTASDGTASSSNASSSNAGAPTDSGSKGMQQLEEISSCFFDEWKPLCEAFIARPPSDPKKIDEEHLRLSESVMQHVILKTDNVETDGNPDVRAQRKALIKETQIICSRLDEAAKAAKAARAAAR</sequence>
<feature type="compositionally biased region" description="Low complexity" evidence="1">
    <location>
        <begin position="179"/>
        <end position="196"/>
    </location>
</feature>
<feature type="domain" description="BAG" evidence="2">
    <location>
        <begin position="224"/>
        <end position="289"/>
    </location>
</feature>
<proteinExistence type="predicted"/>
<dbReference type="Pfam" id="PF02179">
    <property type="entry name" value="BAG"/>
    <property type="match status" value="1"/>
</dbReference>
<gene>
    <name evidence="3" type="ORF">GMORB2_1781</name>
</gene>
<accession>A0A9P4YRT3</accession>
<dbReference type="RefSeq" id="XP_035320593.1">
    <property type="nucleotide sequence ID" value="XM_035463762.1"/>
</dbReference>
<feature type="compositionally biased region" description="Basic residues" evidence="1">
    <location>
        <begin position="165"/>
        <end position="175"/>
    </location>
</feature>
<keyword evidence="4" id="KW-1185">Reference proteome</keyword>
<evidence type="ECO:0000256" key="1">
    <source>
        <dbReference type="SAM" id="MobiDB-lite"/>
    </source>
</evidence>
<name>A0A9P4YRT3_9HYPO</name>
<dbReference type="Gene3D" id="1.20.58.120">
    <property type="entry name" value="BAG domain"/>
    <property type="match status" value="1"/>
</dbReference>
<dbReference type="InterPro" id="IPR036533">
    <property type="entry name" value="BAG_dom_sf"/>
</dbReference>
<evidence type="ECO:0000313" key="4">
    <source>
        <dbReference type="Proteomes" id="UP000749293"/>
    </source>
</evidence>
<protein>
    <submittedName>
        <fullName evidence="3">BAG domain</fullName>
    </submittedName>
</protein>
<dbReference type="SMART" id="SM00264">
    <property type="entry name" value="BAG"/>
    <property type="match status" value="1"/>
</dbReference>
<dbReference type="PROSITE" id="PS51035">
    <property type="entry name" value="BAG"/>
    <property type="match status" value="1"/>
</dbReference>
<dbReference type="SUPFAM" id="SSF63491">
    <property type="entry name" value="BAG domain"/>
    <property type="match status" value="1"/>
</dbReference>
<organism evidence="3 4">
    <name type="scientific">Geosmithia morbida</name>
    <dbReference type="NCBI Taxonomy" id="1094350"/>
    <lineage>
        <taxon>Eukaryota</taxon>
        <taxon>Fungi</taxon>
        <taxon>Dikarya</taxon>
        <taxon>Ascomycota</taxon>
        <taxon>Pezizomycotina</taxon>
        <taxon>Sordariomycetes</taxon>
        <taxon>Hypocreomycetidae</taxon>
        <taxon>Hypocreales</taxon>
        <taxon>Bionectriaceae</taxon>
        <taxon>Geosmithia</taxon>
    </lineage>
</organism>
<dbReference type="InterPro" id="IPR003103">
    <property type="entry name" value="BAG_domain"/>
</dbReference>
<feature type="compositionally biased region" description="Polar residues" evidence="1">
    <location>
        <begin position="1"/>
        <end position="19"/>
    </location>
</feature>
<feature type="region of interest" description="Disordered" evidence="1">
    <location>
        <begin position="141"/>
        <end position="205"/>
    </location>
</feature>
<reference evidence="3" key="1">
    <citation type="submission" date="2020-03" db="EMBL/GenBank/DDBJ databases">
        <title>Site-based positive gene gene selection in Geosmithia morbida across the United States reveals a broad range of putative effectors and factors for local host and environmental adapation.</title>
        <authorList>
            <person name="Onufrak A."/>
            <person name="Murdoch R.W."/>
            <person name="Gazis R."/>
            <person name="Huff M."/>
            <person name="Staton M."/>
            <person name="Klingeman W."/>
            <person name="Hadziabdic D."/>
        </authorList>
    </citation>
    <scope>NUCLEOTIDE SEQUENCE</scope>
    <source>
        <strain evidence="3">1262</strain>
    </source>
</reference>
<dbReference type="AlphaFoldDB" id="A0A9P4YRT3"/>
<dbReference type="GO" id="GO:0051087">
    <property type="term" value="F:protein-folding chaperone binding"/>
    <property type="evidence" value="ECO:0007669"/>
    <property type="project" value="InterPro"/>
</dbReference>
<evidence type="ECO:0000259" key="2">
    <source>
        <dbReference type="PROSITE" id="PS51035"/>
    </source>
</evidence>
<evidence type="ECO:0000313" key="3">
    <source>
        <dbReference type="EMBL" id="KAF4121941.1"/>
    </source>
</evidence>
<dbReference type="Proteomes" id="UP000749293">
    <property type="component" value="Unassembled WGS sequence"/>
</dbReference>